<accession>A0A0A1FGN8</accession>
<feature type="compositionally biased region" description="Low complexity" evidence="1">
    <location>
        <begin position="142"/>
        <end position="170"/>
    </location>
</feature>
<sequence length="329" mass="33945">MLVRNIQCVTGLLDTDPNKAAALAQQARGASDIAEQNLLLSTGAFSTYGFTDMAFDTGTRVVNALSDTTRDAINLLGYVLTHGPNALPQTPPDLPDGSGPTGSAGAVVTPAIPICEPPICTMLPPITVYGSTSNLPSNVLLSTGDNSGSTNSNSSDSNTKNNGSTTNTGSQASPTGASTQPAFNANIENHLTSVDGFSQQSGVGGAHTTNAFNQAVTQNKLDIVNTSPGSVDGITNVTYKIPAKNPDGSIVVDVTGQTVYKNQEYTKTIYDPSIISTQTVTKMGEQAATNGYAAAIAAGKTQFDAAAGGLIFRVYIDPVTKNITNFFPK</sequence>
<proteinExistence type="predicted"/>
<dbReference type="HOGENOM" id="CLU_843870_0_0_4"/>
<dbReference type="CDD" id="cd20686">
    <property type="entry name" value="CdiA-CT_Ec-like"/>
    <property type="match status" value="1"/>
</dbReference>
<reference evidence="3" key="1">
    <citation type="journal article" date="2014" name="Soil Biol. Biochem.">
        <title>Structure and function of bacterial communities in ageing soils: Insights from the Mendocino ecological staircase.</title>
        <authorList>
            <person name="Uroz S."/>
            <person name="Tech J.J."/>
            <person name="Sawaya N.A."/>
            <person name="Frey-Klett P."/>
            <person name="Leveau J.H.J."/>
        </authorList>
    </citation>
    <scope>NUCLEOTIDE SEQUENCE [LARGE SCALE GENOMIC DNA]</scope>
    <source>
        <strain evidence="3">Cal35</strain>
    </source>
</reference>
<feature type="region of interest" description="Disordered" evidence="1">
    <location>
        <begin position="84"/>
        <end position="105"/>
    </location>
</feature>
<dbReference type="OrthoDB" id="5666689at2"/>
<dbReference type="KEGG" id="care:LT85_2909"/>
<dbReference type="EMBL" id="CP009962">
    <property type="protein sequence ID" value="AIY42067.1"/>
    <property type="molecule type" value="Genomic_DNA"/>
</dbReference>
<keyword evidence="3" id="KW-1185">Reference proteome</keyword>
<feature type="compositionally biased region" description="Polar residues" evidence="1">
    <location>
        <begin position="171"/>
        <end position="182"/>
    </location>
</feature>
<organism evidence="2 3">
    <name type="scientific">Collimonas arenae</name>
    <dbReference type="NCBI Taxonomy" id="279058"/>
    <lineage>
        <taxon>Bacteria</taxon>
        <taxon>Pseudomonadati</taxon>
        <taxon>Pseudomonadota</taxon>
        <taxon>Betaproteobacteria</taxon>
        <taxon>Burkholderiales</taxon>
        <taxon>Oxalobacteraceae</taxon>
        <taxon>Collimonas</taxon>
    </lineage>
</organism>
<gene>
    <name evidence="2" type="ORF">LT85_2909</name>
</gene>
<name>A0A0A1FGN8_9BURK</name>
<dbReference type="STRING" id="279058.LT85_2909"/>
<evidence type="ECO:0000313" key="2">
    <source>
        <dbReference type="EMBL" id="AIY42067.1"/>
    </source>
</evidence>
<evidence type="ECO:0000313" key="3">
    <source>
        <dbReference type="Proteomes" id="UP000030302"/>
    </source>
</evidence>
<feature type="region of interest" description="Disordered" evidence="1">
    <location>
        <begin position="140"/>
        <end position="182"/>
    </location>
</feature>
<evidence type="ECO:0000256" key="1">
    <source>
        <dbReference type="SAM" id="MobiDB-lite"/>
    </source>
</evidence>
<dbReference type="Proteomes" id="UP000030302">
    <property type="component" value="Chromosome"/>
</dbReference>
<dbReference type="AlphaFoldDB" id="A0A0A1FGN8"/>
<dbReference type="RefSeq" id="WP_081992396.1">
    <property type="nucleotide sequence ID" value="NZ_CP009962.1"/>
</dbReference>
<protein>
    <submittedName>
        <fullName evidence="2">Hemolysin/hemagglutinin-like protein HecA</fullName>
    </submittedName>
</protein>